<dbReference type="InterPro" id="IPR042185">
    <property type="entry name" value="Serpin_sf_2"/>
</dbReference>
<dbReference type="GO" id="GO:0004867">
    <property type="term" value="F:serine-type endopeptidase inhibitor activity"/>
    <property type="evidence" value="ECO:0007669"/>
    <property type="project" value="UniProtKB-KW"/>
</dbReference>
<reference evidence="11" key="1">
    <citation type="journal article" date="2016" name="Nature">
        <title>Genome evolution in the allotetraploid frog Xenopus laevis.</title>
        <authorList>
            <person name="Session A.M."/>
            <person name="Uno Y."/>
            <person name="Kwon T."/>
            <person name="Chapman J.A."/>
            <person name="Toyoda A."/>
            <person name="Takahashi S."/>
            <person name="Fukui A."/>
            <person name="Hikosaka A."/>
            <person name="Suzuki A."/>
            <person name="Kondo M."/>
            <person name="van Heeringen S.J."/>
            <person name="Quigley I."/>
            <person name="Heinz S."/>
            <person name="Ogino H."/>
            <person name="Ochi H."/>
            <person name="Hellsten U."/>
            <person name="Lyons J.B."/>
            <person name="Simakov O."/>
            <person name="Putnam N."/>
            <person name="Stites J."/>
            <person name="Kuroki Y."/>
            <person name="Tanaka T."/>
            <person name="Michiue T."/>
            <person name="Watanabe M."/>
            <person name="Bogdanovic O."/>
            <person name="Lister R."/>
            <person name="Georgiou G."/>
            <person name="Paranjpe S.S."/>
            <person name="van Kruijsbergen I."/>
            <person name="Shu S."/>
            <person name="Carlson J."/>
            <person name="Kinoshita T."/>
            <person name="Ohta Y."/>
            <person name="Mawaribuchi S."/>
            <person name="Jenkins J."/>
            <person name="Grimwood J."/>
            <person name="Schmutz J."/>
            <person name="Mitros T."/>
            <person name="Mozaffari S.V."/>
            <person name="Suzuki Y."/>
            <person name="Haramoto Y."/>
            <person name="Yamamoto T.S."/>
            <person name="Takagi C."/>
            <person name="Heald R."/>
            <person name="Miller K."/>
            <person name="Haudenschild C."/>
            <person name="Kitzman J."/>
            <person name="Nakayama T."/>
            <person name="Izutsu Y."/>
            <person name="Robert J."/>
            <person name="Fortriede J."/>
            <person name="Burns K."/>
            <person name="Lotay V."/>
            <person name="Karimi K."/>
            <person name="Yasuoka Y."/>
            <person name="Dichmann D.S."/>
            <person name="Flajnik M.F."/>
            <person name="Houston D.W."/>
            <person name="Shendure J."/>
            <person name="DuPasquier L."/>
            <person name="Vize P.D."/>
            <person name="Zorn A.M."/>
            <person name="Ito M."/>
            <person name="Marcotte E.M."/>
            <person name="Wallingford J.B."/>
            <person name="Ito Y."/>
            <person name="Asashima M."/>
            <person name="Ueno N."/>
            <person name="Matsuda Y."/>
            <person name="Veenstra G.J."/>
            <person name="Fujiyama A."/>
            <person name="Harland R.M."/>
            <person name="Taira M."/>
            <person name="Rokhsar D.S."/>
        </authorList>
    </citation>
    <scope>NUCLEOTIDE SEQUENCE [LARGE SCALE GENOMIC DNA]</scope>
    <source>
        <strain evidence="11">J</strain>
    </source>
</reference>
<dbReference type="FunFam" id="3.30.497.10:FF:000001">
    <property type="entry name" value="Serine protease inhibitor"/>
    <property type="match status" value="1"/>
</dbReference>
<protein>
    <recommendedName>
        <fullName evidence="9">Serpin domain-containing protein</fullName>
    </recommendedName>
</protein>
<dbReference type="PANTHER" id="PTHR11461">
    <property type="entry name" value="SERINE PROTEASE INHIBITOR, SERPIN"/>
    <property type="match status" value="1"/>
</dbReference>
<dbReference type="InterPro" id="IPR042178">
    <property type="entry name" value="Serpin_sf_1"/>
</dbReference>
<evidence type="ECO:0000313" key="10">
    <source>
        <dbReference type="EMBL" id="OCT68278.1"/>
    </source>
</evidence>
<evidence type="ECO:0000256" key="3">
    <source>
        <dbReference type="ARBA" id="ARBA00022729"/>
    </source>
</evidence>
<evidence type="ECO:0000256" key="8">
    <source>
        <dbReference type="SAM" id="SignalP"/>
    </source>
</evidence>
<dbReference type="SUPFAM" id="SSF56574">
    <property type="entry name" value="Serpins"/>
    <property type="match status" value="1"/>
</dbReference>
<feature type="signal peptide" evidence="8">
    <location>
        <begin position="1"/>
        <end position="18"/>
    </location>
</feature>
<feature type="compositionally biased region" description="Basic and acidic residues" evidence="7">
    <location>
        <begin position="25"/>
        <end position="49"/>
    </location>
</feature>
<dbReference type="Gene3D" id="3.30.497.10">
    <property type="entry name" value="Antithrombin, subunit I, domain 2"/>
    <property type="match status" value="1"/>
</dbReference>
<dbReference type="Proteomes" id="UP000694892">
    <property type="component" value="Chromosome 8L"/>
</dbReference>
<dbReference type="InterPro" id="IPR023795">
    <property type="entry name" value="Serpin_CS"/>
</dbReference>
<evidence type="ECO:0000256" key="5">
    <source>
        <dbReference type="ARBA" id="ARBA00023180"/>
    </source>
</evidence>
<dbReference type="PROSITE" id="PS00284">
    <property type="entry name" value="SERPIN"/>
    <property type="match status" value="1"/>
</dbReference>
<keyword evidence="4" id="KW-0722">Serine protease inhibitor</keyword>
<keyword evidence="5" id="KW-0325">Glycoprotein</keyword>
<evidence type="ECO:0000313" key="11">
    <source>
        <dbReference type="Proteomes" id="UP000694892"/>
    </source>
</evidence>
<dbReference type="Pfam" id="PF00079">
    <property type="entry name" value="Serpin"/>
    <property type="match status" value="1"/>
</dbReference>
<dbReference type="AlphaFoldDB" id="A0A974C834"/>
<dbReference type="FunFam" id="2.10.310.10:FF:000001">
    <property type="entry name" value="Serpin family A member 1"/>
    <property type="match status" value="1"/>
</dbReference>
<keyword evidence="3 8" id="KW-0732">Signal</keyword>
<dbReference type="EMBL" id="CM004480">
    <property type="protein sequence ID" value="OCT68278.1"/>
    <property type="molecule type" value="Genomic_DNA"/>
</dbReference>
<evidence type="ECO:0000256" key="1">
    <source>
        <dbReference type="ARBA" id="ARBA00009500"/>
    </source>
</evidence>
<feature type="domain" description="Serpin" evidence="9">
    <location>
        <begin position="75"/>
        <end position="431"/>
    </location>
</feature>
<dbReference type="SMART" id="SM00093">
    <property type="entry name" value="SERPIN"/>
    <property type="match status" value="1"/>
</dbReference>
<proteinExistence type="inferred from homology"/>
<dbReference type="OMA" id="VPMMFRN"/>
<keyword evidence="2" id="KW-0646">Protease inhibitor</keyword>
<dbReference type="CDD" id="cd19548">
    <property type="entry name" value="serpinA_A1AT-like"/>
    <property type="match status" value="1"/>
</dbReference>
<evidence type="ECO:0000256" key="4">
    <source>
        <dbReference type="ARBA" id="ARBA00022900"/>
    </source>
</evidence>
<evidence type="ECO:0000256" key="2">
    <source>
        <dbReference type="ARBA" id="ARBA00022690"/>
    </source>
</evidence>
<dbReference type="Gene3D" id="2.30.39.10">
    <property type="entry name" value="Alpha-1-antitrypsin, domain 1"/>
    <property type="match status" value="1"/>
</dbReference>
<feature type="chain" id="PRO_5036988385" description="Serpin domain-containing protein" evidence="8">
    <location>
        <begin position="19"/>
        <end position="433"/>
    </location>
</feature>
<organism evidence="10 11">
    <name type="scientific">Xenopus laevis</name>
    <name type="common">African clawed frog</name>
    <dbReference type="NCBI Taxonomy" id="8355"/>
    <lineage>
        <taxon>Eukaryota</taxon>
        <taxon>Metazoa</taxon>
        <taxon>Chordata</taxon>
        <taxon>Craniata</taxon>
        <taxon>Vertebrata</taxon>
        <taxon>Euteleostomi</taxon>
        <taxon>Amphibia</taxon>
        <taxon>Batrachia</taxon>
        <taxon>Anura</taxon>
        <taxon>Pipoidea</taxon>
        <taxon>Pipidae</taxon>
        <taxon>Xenopodinae</taxon>
        <taxon>Xenopus</taxon>
        <taxon>Xenopus</taxon>
    </lineage>
</organism>
<dbReference type="FunFam" id="2.30.39.10:FF:000003">
    <property type="entry name" value="alpha-1-antitrypsin isoform X1"/>
    <property type="match status" value="1"/>
</dbReference>
<accession>A0A974C834</accession>
<comment type="similarity">
    <text evidence="1 6">Belongs to the serpin family.</text>
</comment>
<dbReference type="PANTHER" id="PTHR11461:SF165">
    <property type="entry name" value="ALPHA-1-ANTITRYPSIN"/>
    <property type="match status" value="1"/>
</dbReference>
<evidence type="ECO:0000256" key="7">
    <source>
        <dbReference type="SAM" id="MobiDB-lite"/>
    </source>
</evidence>
<dbReference type="PRINTS" id="PR00780">
    <property type="entry name" value="LEUSERPINII"/>
</dbReference>
<sequence length="433" mass="48827">MKVFLAVSLALLCAGVLADHHKHGKDNGHNGHDHGDHGHDHHNGKGKDHDHKHHHHSDEHMSCHKIAPFNAQFAFEFYRQVAVDHPSENIFFSPVSISTSLALLSLGAKGQTLNQIVEGLDFNTTEISEEDIHKGFQHLLHMLNDPDSELQLNSGNALFIRNNLKLIQKFLEDVKNIYGSEAFSTDFQNTEEAKKQINSYVEKKTHGKITDLLSSVDESTALILINYIYFRGKWDKPFDEELTQDGIFYVDENTNVTVPMMRRTGMYNVAFDRKLGCTVVQIPYKGNASALFILPDEGKLKQVEAALEKPTIMSWKKLFRYQSVRLSIPKFSISAELDLIEVFKKLGVTDVFSDEADLTGIVEEAKLKVSKAVHKAVLSIDEKGTEAAAATAFEIMPMMLPPNIQYNRPFLLTIYDMETKHTLFLGRIANPKN</sequence>
<name>A0A974C834_XENLA</name>
<evidence type="ECO:0000256" key="6">
    <source>
        <dbReference type="RuleBase" id="RU000411"/>
    </source>
</evidence>
<dbReference type="InterPro" id="IPR000215">
    <property type="entry name" value="Serpin_fam"/>
</dbReference>
<gene>
    <name evidence="10" type="ORF">XELAEV_18039576mg</name>
</gene>
<dbReference type="InterPro" id="IPR023796">
    <property type="entry name" value="Serpin_dom"/>
</dbReference>
<evidence type="ECO:0000259" key="9">
    <source>
        <dbReference type="SMART" id="SM00093"/>
    </source>
</evidence>
<dbReference type="Gene3D" id="2.10.310.10">
    <property type="entry name" value="Serpins superfamily"/>
    <property type="match status" value="1"/>
</dbReference>
<feature type="region of interest" description="Disordered" evidence="7">
    <location>
        <begin position="24"/>
        <end position="59"/>
    </location>
</feature>
<dbReference type="GO" id="GO:0005615">
    <property type="term" value="C:extracellular space"/>
    <property type="evidence" value="ECO:0007669"/>
    <property type="project" value="InterPro"/>
</dbReference>
<dbReference type="InterPro" id="IPR036186">
    <property type="entry name" value="Serpin_sf"/>
</dbReference>